<dbReference type="SUPFAM" id="SSF141571">
    <property type="entry name" value="Pentapeptide repeat-like"/>
    <property type="match status" value="1"/>
</dbReference>
<protein>
    <submittedName>
        <fullName evidence="3">Pentapeptide repeat protein</fullName>
    </submittedName>
</protein>
<dbReference type="AlphaFoldDB" id="A0A4R7F7C3"/>
<organism evidence="3 4">
    <name type="scientific">Myroides indicus</name>
    <dbReference type="NCBI Taxonomy" id="1323422"/>
    <lineage>
        <taxon>Bacteria</taxon>
        <taxon>Pseudomonadati</taxon>
        <taxon>Bacteroidota</taxon>
        <taxon>Flavobacteriia</taxon>
        <taxon>Flavobacteriales</taxon>
        <taxon>Flavobacteriaceae</taxon>
        <taxon>Myroides</taxon>
    </lineage>
</organism>
<dbReference type="SUPFAM" id="SSF52540">
    <property type="entry name" value="P-loop containing nucleoside triphosphate hydrolases"/>
    <property type="match status" value="1"/>
</dbReference>
<gene>
    <name evidence="3" type="ORF">C8P70_101110</name>
</gene>
<dbReference type="Proteomes" id="UP000295215">
    <property type="component" value="Unassembled WGS sequence"/>
</dbReference>
<comment type="caution">
    <text evidence="3">The sequence shown here is derived from an EMBL/GenBank/DDBJ whole genome shotgun (WGS) entry which is preliminary data.</text>
</comment>
<evidence type="ECO:0000259" key="1">
    <source>
        <dbReference type="Pfam" id="PF05729"/>
    </source>
</evidence>
<sequence>MINNLNLVDRLFESYNYKIARTSTNDVRIYTLQYGMYHAAEIISFDKAIDVSKFKNEFSELGYATDVKVVKNLEEVEEYLFEGFFIKTPLGNELKNRYKNFVKKQLSNLPENSQYKYIDSDFDLILQNNLGEITEAKSYSSKDHSIITKINELFTKTAGALFIIIEAPAGFGKTCTANEILNCITVENSKILPFFTELSRNREARVFKHILLSEIDSQFPNGIKQNVVLEQIYKGRIPLIIDGFDELITKDSNKEDVESMLTTIVDLLQNDAKIVITSRKTAILNSEEFIETINSSIENFSLARFEIKEPTIENWLNPNRLKAILENEFPISQISNPVLLSYLRNIPLEKLEDFLTTSEGTLIDKYFDYLLTREQERQNLKLDNQTQFRVFRKLNRFMSEFNFTAETKETIKDFLKEYNIQILQESIKQYKEKDIKPSIDELTETLSNHVFLDRKTDGNIGFINDFIFGFLISENLILEKFQEHYKGNFTRVIPQDFAQKSLEASRVQSISNKNKLWEVYNEHDFGYDSVFYFDADYFLKNEIKRNFKTLFLSDRTIKNLLFTKYSFENCVFAGITFENCTFSTSTFKKSSFQNCKFYNCILQDKTSIIYDDFGIYVCQDNNDLIKEINSLYCKDNDKNEDESDNSLTEQKVLLQFLQVDEKRPKPRKFSVIKQRLSEYSDKEINNIIDSLIRKGYLHFKDDVGFITREAMNFLNHNGN</sequence>
<dbReference type="Gene3D" id="3.40.50.300">
    <property type="entry name" value="P-loop containing nucleotide triphosphate hydrolases"/>
    <property type="match status" value="1"/>
</dbReference>
<dbReference type="OrthoDB" id="6845386at2"/>
<feature type="domain" description="NACHT-associated inactive Restriction Endonuclease 2" evidence="2">
    <location>
        <begin position="8"/>
        <end position="123"/>
    </location>
</feature>
<dbReference type="InterPro" id="IPR027417">
    <property type="entry name" value="P-loop_NTPase"/>
</dbReference>
<dbReference type="RefSeq" id="WP_133711400.1">
    <property type="nucleotide sequence ID" value="NZ_SOAG01000001.1"/>
</dbReference>
<dbReference type="Gene3D" id="2.160.20.80">
    <property type="entry name" value="E3 ubiquitin-protein ligase SopA"/>
    <property type="match status" value="1"/>
</dbReference>
<evidence type="ECO:0000313" key="3">
    <source>
        <dbReference type="EMBL" id="TDS66214.1"/>
    </source>
</evidence>
<dbReference type="InterPro" id="IPR055007">
    <property type="entry name" value="NA-iREase2_dom"/>
</dbReference>
<dbReference type="InterPro" id="IPR007111">
    <property type="entry name" value="NACHT_NTPase"/>
</dbReference>
<feature type="domain" description="NACHT" evidence="1">
    <location>
        <begin position="163"/>
        <end position="301"/>
    </location>
</feature>
<proteinExistence type="predicted"/>
<accession>A0A4R7F7C3</accession>
<keyword evidence="4" id="KW-1185">Reference proteome</keyword>
<dbReference type="Pfam" id="PF22723">
    <property type="entry name" value="NA-iREase2"/>
    <property type="match status" value="1"/>
</dbReference>
<name>A0A4R7F7C3_9FLAO</name>
<evidence type="ECO:0000259" key="2">
    <source>
        <dbReference type="Pfam" id="PF22723"/>
    </source>
</evidence>
<dbReference type="Pfam" id="PF00805">
    <property type="entry name" value="Pentapeptide"/>
    <property type="match status" value="1"/>
</dbReference>
<evidence type="ECO:0000313" key="4">
    <source>
        <dbReference type="Proteomes" id="UP000295215"/>
    </source>
</evidence>
<dbReference type="InterPro" id="IPR001646">
    <property type="entry name" value="5peptide_repeat"/>
</dbReference>
<reference evidence="3 4" key="1">
    <citation type="submission" date="2019-03" db="EMBL/GenBank/DDBJ databases">
        <title>Genomic Encyclopedia of Archaeal and Bacterial Type Strains, Phase II (KMG-II): from individual species to whole genera.</title>
        <authorList>
            <person name="Goeker M."/>
        </authorList>
    </citation>
    <scope>NUCLEOTIDE SEQUENCE [LARGE SCALE GENOMIC DNA]</scope>
    <source>
        <strain evidence="3 4">DSM 28213</strain>
    </source>
</reference>
<dbReference type="EMBL" id="SOAG01000001">
    <property type="protein sequence ID" value="TDS66214.1"/>
    <property type="molecule type" value="Genomic_DNA"/>
</dbReference>
<dbReference type="Pfam" id="PF05729">
    <property type="entry name" value="NACHT"/>
    <property type="match status" value="1"/>
</dbReference>